<name>A0A183T6A3_SCHSO</name>
<protein>
    <submittedName>
        <fullName evidence="1 3">Uncharacterized protein</fullName>
    </submittedName>
</protein>
<dbReference type="OrthoDB" id="6310407at2759"/>
<reference evidence="1 2" key="2">
    <citation type="submission" date="2018-11" db="EMBL/GenBank/DDBJ databases">
        <authorList>
            <consortium name="Pathogen Informatics"/>
        </authorList>
    </citation>
    <scope>NUCLEOTIDE SEQUENCE [LARGE SCALE GENOMIC DNA]</scope>
    <source>
        <strain evidence="1 2">NST_G2</strain>
    </source>
</reference>
<sequence length="148" mass="15790">MHVSAFVILLPDNARTQSPLGEFIVHFGATGEVAAQVGEGIHGFQLSAVEIGASCVVGGIGWRLMHDHRFMRVDAQSEYVAGGSEEVPFPLHSLFCHGIECAVVGEAKFVDGGCGYTRVEVHPPLVEESAIHPVDDVDPEAFVMVGVH</sequence>
<evidence type="ECO:0000313" key="3">
    <source>
        <dbReference type="WBParaSite" id="SSLN_0001245201-mRNA-1"/>
    </source>
</evidence>
<dbReference type="WBParaSite" id="SSLN_0001245201-mRNA-1">
    <property type="protein sequence ID" value="SSLN_0001245201-mRNA-1"/>
    <property type="gene ID" value="SSLN_0001245201"/>
</dbReference>
<evidence type="ECO:0000313" key="1">
    <source>
        <dbReference type="EMBL" id="VDL98386.1"/>
    </source>
</evidence>
<dbReference type="Proteomes" id="UP000275846">
    <property type="component" value="Unassembled WGS sequence"/>
</dbReference>
<dbReference type="EMBL" id="UYSU01036949">
    <property type="protein sequence ID" value="VDL98386.1"/>
    <property type="molecule type" value="Genomic_DNA"/>
</dbReference>
<organism evidence="3">
    <name type="scientific">Schistocephalus solidus</name>
    <name type="common">Tapeworm</name>
    <dbReference type="NCBI Taxonomy" id="70667"/>
    <lineage>
        <taxon>Eukaryota</taxon>
        <taxon>Metazoa</taxon>
        <taxon>Spiralia</taxon>
        <taxon>Lophotrochozoa</taxon>
        <taxon>Platyhelminthes</taxon>
        <taxon>Cestoda</taxon>
        <taxon>Eucestoda</taxon>
        <taxon>Diphyllobothriidea</taxon>
        <taxon>Diphyllobothriidae</taxon>
        <taxon>Schistocephalus</taxon>
    </lineage>
</organism>
<accession>A0A183T6A3</accession>
<proteinExistence type="predicted"/>
<evidence type="ECO:0000313" key="2">
    <source>
        <dbReference type="Proteomes" id="UP000275846"/>
    </source>
</evidence>
<gene>
    <name evidence="1" type="ORF">SSLN_LOCUS12001</name>
</gene>
<keyword evidence="2" id="KW-1185">Reference proteome</keyword>
<dbReference type="AlphaFoldDB" id="A0A183T6A3"/>
<reference evidence="3" key="1">
    <citation type="submission" date="2016-06" db="UniProtKB">
        <authorList>
            <consortium name="WormBaseParasite"/>
        </authorList>
    </citation>
    <scope>IDENTIFICATION</scope>
</reference>